<dbReference type="EMBL" id="KL584843">
    <property type="protein sequence ID" value="KEQ60299.1"/>
    <property type="molecule type" value="Genomic_DNA"/>
</dbReference>
<dbReference type="Proteomes" id="UP000030672">
    <property type="component" value="Unassembled WGS sequence"/>
</dbReference>
<evidence type="ECO:0000313" key="1">
    <source>
        <dbReference type="EMBL" id="KEQ60299.1"/>
    </source>
</evidence>
<dbReference type="HOGENOM" id="CLU_1916658_0_0_1"/>
<dbReference type="RefSeq" id="XP_040877322.1">
    <property type="nucleotide sequence ID" value="XM_041025077.1"/>
</dbReference>
<keyword evidence="2" id="KW-1185">Reference proteome</keyword>
<protein>
    <submittedName>
        <fullName evidence="1">Uncharacterized protein</fullName>
    </submittedName>
</protein>
<gene>
    <name evidence="1" type="ORF">M437DRAFT_68215</name>
</gene>
<proteinExistence type="predicted"/>
<name>A0A074VMF6_AURM1</name>
<organism evidence="1 2">
    <name type="scientific">Aureobasidium melanogenum (strain CBS 110374)</name>
    <name type="common">Aureobasidium pullulans var. melanogenum</name>
    <dbReference type="NCBI Taxonomy" id="1043003"/>
    <lineage>
        <taxon>Eukaryota</taxon>
        <taxon>Fungi</taxon>
        <taxon>Dikarya</taxon>
        <taxon>Ascomycota</taxon>
        <taxon>Pezizomycotina</taxon>
        <taxon>Dothideomycetes</taxon>
        <taxon>Dothideomycetidae</taxon>
        <taxon>Dothideales</taxon>
        <taxon>Saccotheciaceae</taxon>
        <taxon>Aureobasidium</taxon>
    </lineage>
</organism>
<evidence type="ECO:0000313" key="2">
    <source>
        <dbReference type="Proteomes" id="UP000030672"/>
    </source>
</evidence>
<accession>A0A074VMF6</accession>
<dbReference type="AlphaFoldDB" id="A0A074VMF6"/>
<dbReference type="GeneID" id="63918450"/>
<reference evidence="1 2" key="1">
    <citation type="journal article" date="2014" name="BMC Genomics">
        <title>Genome sequencing of four Aureobasidium pullulans varieties: biotechnological potential, stress tolerance, and description of new species.</title>
        <authorList>
            <person name="Gostin Ar C."/>
            <person name="Ohm R.A."/>
            <person name="Kogej T."/>
            <person name="Sonjak S."/>
            <person name="Turk M."/>
            <person name="Zajc J."/>
            <person name="Zalar P."/>
            <person name="Grube M."/>
            <person name="Sun H."/>
            <person name="Han J."/>
            <person name="Sharma A."/>
            <person name="Chiniquy J."/>
            <person name="Ngan C.Y."/>
            <person name="Lipzen A."/>
            <person name="Barry K."/>
            <person name="Grigoriev I.V."/>
            <person name="Gunde-Cimerman N."/>
        </authorList>
    </citation>
    <scope>NUCLEOTIDE SEQUENCE [LARGE SCALE GENOMIC DNA]</scope>
    <source>
        <strain evidence="1 2">CBS 110374</strain>
    </source>
</reference>
<sequence length="132" mass="15354">MLFEFLISNRNTLRLDIDFNSWEVLGNVGQSRGILVVQIGRLYLATIHCHTKFKQLELFVEEQSDLEENMKRHTASHEVVTQSEFFEVEQVLAMKQGEQHPVIQSVDKYKGEIRLLRVDLFKEQPAHATQAD</sequence>